<dbReference type="SUPFAM" id="SSF54631">
    <property type="entry name" value="CBS-domain pair"/>
    <property type="match status" value="1"/>
</dbReference>
<evidence type="ECO:0000259" key="10">
    <source>
        <dbReference type="PROSITE" id="PS51371"/>
    </source>
</evidence>
<dbReference type="Pfam" id="PF01769">
    <property type="entry name" value="MgtE"/>
    <property type="match status" value="1"/>
</dbReference>
<dbReference type="NCBIfam" id="TIGR00400">
    <property type="entry name" value="mgtE"/>
    <property type="match status" value="1"/>
</dbReference>
<dbReference type="PANTHER" id="PTHR43773:SF1">
    <property type="entry name" value="MAGNESIUM TRANSPORTER MGTE"/>
    <property type="match status" value="1"/>
</dbReference>
<feature type="domain" description="CBS" evidence="10">
    <location>
        <begin position="135"/>
        <end position="198"/>
    </location>
</feature>
<feature type="transmembrane region" description="Helical" evidence="9">
    <location>
        <begin position="382"/>
        <end position="404"/>
    </location>
</feature>
<comment type="similarity">
    <text evidence="2 9">Belongs to the SLC41A transporter family.</text>
</comment>
<comment type="subcellular location">
    <subcellularLocation>
        <location evidence="9">Cell membrane</location>
        <topology evidence="9">Multi-pass membrane protein</topology>
    </subcellularLocation>
    <subcellularLocation>
        <location evidence="1">Membrane</location>
        <topology evidence="1">Multi-pass membrane protein</topology>
    </subcellularLocation>
</comment>
<evidence type="ECO:0000256" key="2">
    <source>
        <dbReference type="ARBA" id="ARBA00009749"/>
    </source>
</evidence>
<keyword evidence="8" id="KW-0129">CBS domain</keyword>
<gene>
    <name evidence="11" type="ORF">SAMN02745163_04047</name>
</gene>
<dbReference type="InterPro" id="IPR046342">
    <property type="entry name" value="CBS_dom_sf"/>
</dbReference>
<dbReference type="EMBL" id="FQZB01000020">
    <property type="protein sequence ID" value="SHK56729.1"/>
    <property type="molecule type" value="Genomic_DNA"/>
</dbReference>
<evidence type="ECO:0000256" key="7">
    <source>
        <dbReference type="ARBA" id="ARBA00023136"/>
    </source>
</evidence>
<dbReference type="Pfam" id="PF00571">
    <property type="entry name" value="CBS"/>
    <property type="match status" value="2"/>
</dbReference>
<comment type="function">
    <text evidence="9">Acts as a magnesium transporter.</text>
</comment>
<evidence type="ECO:0000256" key="5">
    <source>
        <dbReference type="ARBA" id="ARBA00022842"/>
    </source>
</evidence>
<dbReference type="InterPro" id="IPR006667">
    <property type="entry name" value="SLC41_membr_dom"/>
</dbReference>
<dbReference type="RefSeq" id="WP_072992539.1">
    <property type="nucleotide sequence ID" value="NZ_FQZB01000020.1"/>
</dbReference>
<dbReference type="SMART" id="SM00116">
    <property type="entry name" value="CBS"/>
    <property type="match status" value="2"/>
</dbReference>
<dbReference type="CDD" id="cd04606">
    <property type="entry name" value="CBS_pair_Mg_transporter"/>
    <property type="match status" value="1"/>
</dbReference>
<dbReference type="GO" id="GO:0005886">
    <property type="term" value="C:plasma membrane"/>
    <property type="evidence" value="ECO:0007669"/>
    <property type="project" value="UniProtKB-SubCell"/>
</dbReference>
<feature type="transmembrane region" description="Helical" evidence="9">
    <location>
        <begin position="308"/>
        <end position="334"/>
    </location>
</feature>
<dbReference type="Proteomes" id="UP000184310">
    <property type="component" value="Unassembled WGS sequence"/>
</dbReference>
<evidence type="ECO:0000256" key="8">
    <source>
        <dbReference type="PROSITE-ProRule" id="PRU00703"/>
    </source>
</evidence>
<dbReference type="InterPro" id="IPR006669">
    <property type="entry name" value="MgtE_transporter"/>
</dbReference>
<evidence type="ECO:0000313" key="11">
    <source>
        <dbReference type="EMBL" id="SHK56729.1"/>
    </source>
</evidence>
<organism evidence="11 12">
    <name type="scientific">Clostridium cavendishii DSM 21758</name>
    <dbReference type="NCBI Taxonomy" id="1121302"/>
    <lineage>
        <taxon>Bacteria</taxon>
        <taxon>Bacillati</taxon>
        <taxon>Bacillota</taxon>
        <taxon>Clostridia</taxon>
        <taxon>Eubacteriales</taxon>
        <taxon>Clostridiaceae</taxon>
        <taxon>Clostridium</taxon>
    </lineage>
</organism>
<dbReference type="SUPFAM" id="SSF161093">
    <property type="entry name" value="MgtE membrane domain-like"/>
    <property type="match status" value="1"/>
</dbReference>
<keyword evidence="6 9" id="KW-1133">Transmembrane helix</keyword>
<evidence type="ECO:0000256" key="6">
    <source>
        <dbReference type="ARBA" id="ARBA00022989"/>
    </source>
</evidence>
<dbReference type="InterPro" id="IPR038076">
    <property type="entry name" value="MgtE_N_sf"/>
</dbReference>
<dbReference type="Gene3D" id="3.10.580.10">
    <property type="entry name" value="CBS-domain"/>
    <property type="match status" value="1"/>
</dbReference>
<dbReference type="GO" id="GO:0046872">
    <property type="term" value="F:metal ion binding"/>
    <property type="evidence" value="ECO:0007669"/>
    <property type="project" value="UniProtKB-KW"/>
</dbReference>
<protein>
    <recommendedName>
        <fullName evidence="9">Magnesium transporter MgtE</fullName>
    </recommendedName>
</protein>
<dbReference type="OrthoDB" id="9790355at2"/>
<feature type="transmembrane region" description="Helical" evidence="9">
    <location>
        <begin position="283"/>
        <end position="302"/>
    </location>
</feature>
<accession>A0A1M6TII8</accession>
<reference evidence="11 12" key="1">
    <citation type="submission" date="2016-11" db="EMBL/GenBank/DDBJ databases">
        <authorList>
            <person name="Jaros S."/>
            <person name="Januszkiewicz K."/>
            <person name="Wedrychowicz H."/>
        </authorList>
    </citation>
    <scope>NUCLEOTIDE SEQUENCE [LARGE SCALE GENOMIC DNA]</scope>
    <source>
        <strain evidence="11 12">DSM 21758</strain>
    </source>
</reference>
<dbReference type="InterPro" id="IPR006668">
    <property type="entry name" value="Mg_transptr_MgtE_intracell_dom"/>
</dbReference>
<evidence type="ECO:0000256" key="3">
    <source>
        <dbReference type="ARBA" id="ARBA00022448"/>
    </source>
</evidence>
<name>A0A1M6TII8_9CLOT</name>
<dbReference type="GO" id="GO:0015095">
    <property type="term" value="F:magnesium ion transmembrane transporter activity"/>
    <property type="evidence" value="ECO:0007669"/>
    <property type="project" value="UniProtKB-UniRule"/>
</dbReference>
<keyword evidence="4 9" id="KW-0812">Transmembrane</keyword>
<keyword evidence="5 9" id="KW-0460">Magnesium</keyword>
<evidence type="ECO:0000256" key="4">
    <source>
        <dbReference type="ARBA" id="ARBA00022692"/>
    </source>
</evidence>
<dbReference type="Gene3D" id="1.25.60.10">
    <property type="entry name" value="MgtE N-terminal domain-like"/>
    <property type="match status" value="1"/>
</dbReference>
<dbReference type="PANTHER" id="PTHR43773">
    <property type="entry name" value="MAGNESIUM TRANSPORTER MGTE"/>
    <property type="match status" value="1"/>
</dbReference>
<dbReference type="Gene3D" id="1.10.357.20">
    <property type="entry name" value="SLC41 divalent cation transporters, integral membrane domain"/>
    <property type="match status" value="1"/>
</dbReference>
<dbReference type="InterPro" id="IPR000644">
    <property type="entry name" value="CBS_dom"/>
</dbReference>
<dbReference type="STRING" id="1121302.SAMN02745163_04047"/>
<feature type="transmembrane region" description="Helical" evidence="9">
    <location>
        <begin position="355"/>
        <end position="376"/>
    </location>
</feature>
<keyword evidence="9" id="KW-1003">Cell membrane</keyword>
<dbReference type="SUPFAM" id="SSF158791">
    <property type="entry name" value="MgtE N-terminal domain-like"/>
    <property type="match status" value="1"/>
</dbReference>
<dbReference type="PROSITE" id="PS51371">
    <property type="entry name" value="CBS"/>
    <property type="match status" value="2"/>
</dbReference>
<keyword evidence="9" id="KW-0479">Metal-binding</keyword>
<dbReference type="SMART" id="SM00924">
    <property type="entry name" value="MgtE_N"/>
    <property type="match status" value="1"/>
</dbReference>
<dbReference type="InterPro" id="IPR036739">
    <property type="entry name" value="SLC41_membr_dom_sf"/>
</dbReference>
<feature type="transmembrane region" description="Helical" evidence="9">
    <location>
        <begin position="416"/>
        <end position="443"/>
    </location>
</feature>
<keyword evidence="12" id="KW-1185">Reference proteome</keyword>
<proteinExistence type="inferred from homology"/>
<evidence type="ECO:0000313" key="12">
    <source>
        <dbReference type="Proteomes" id="UP000184310"/>
    </source>
</evidence>
<dbReference type="AlphaFoldDB" id="A0A1M6TII8"/>
<sequence>MENLNSTEELKISLLSLNEKELSELLEEIHPADILDVLRKEEDVRGEILGRLPHWLVADILEEMDEEEQTEFLELFPELEQYKIFNEMSSDEQADLLSNLEPEEVDRFLDNIDEEDAEEVKELMNYEEDSSGGIMATEFVSIRESMTVKETLNYLQTATIEAETVYYLYVLDEDEILKGILSLRDLVTAKFDTVIRDIMTEQVKSIPVNMDQEEVAQIFEKYGFQAMPVVDEKGEMLGVITFDDIIEVVREEDSEDMYRLGGLNEGEIIDGPAIESVKSRVPWLFINLLTAFLAAATVNLFSSTIDKVVILASFMPIVSGMGGNAGTQTLTLIVRGIALGELTIENAKKVFFKEALTGICNGLCVGLAVATIGYLWAGNPVFGLVIGLAMLLNMSVATMAGYLVPVTLKKLNVDPALASAVFVTTFTDVCGFFFFLGLATMFLKFLT</sequence>
<feature type="domain" description="CBS" evidence="10">
    <location>
        <begin position="199"/>
        <end position="255"/>
    </location>
</feature>
<dbReference type="Pfam" id="PF03448">
    <property type="entry name" value="MgtE_N"/>
    <property type="match status" value="1"/>
</dbReference>
<comment type="subunit">
    <text evidence="9">Homodimer.</text>
</comment>
<keyword evidence="7 9" id="KW-0472">Membrane</keyword>
<evidence type="ECO:0000256" key="1">
    <source>
        <dbReference type="ARBA" id="ARBA00004141"/>
    </source>
</evidence>
<evidence type="ECO:0000256" key="9">
    <source>
        <dbReference type="RuleBase" id="RU362011"/>
    </source>
</evidence>
<keyword evidence="3 9" id="KW-0813">Transport</keyword>